<feature type="compositionally biased region" description="Basic and acidic residues" evidence="1">
    <location>
        <begin position="917"/>
        <end position="941"/>
    </location>
</feature>
<feature type="compositionally biased region" description="Polar residues" evidence="1">
    <location>
        <begin position="15"/>
        <end position="26"/>
    </location>
</feature>
<dbReference type="AlphaFoldDB" id="A0A8E2JLF8"/>
<feature type="compositionally biased region" description="Polar residues" evidence="1">
    <location>
        <begin position="846"/>
        <end position="856"/>
    </location>
</feature>
<feature type="compositionally biased region" description="Low complexity" evidence="1">
    <location>
        <begin position="944"/>
        <end position="968"/>
    </location>
</feature>
<feature type="compositionally biased region" description="Polar residues" evidence="1">
    <location>
        <begin position="988"/>
        <end position="997"/>
    </location>
</feature>
<sequence>MNRFLNRKKDKSADDSQINSLATSGTKKQKKWKKGQPEPKIEMDLTMALPSTDNFRTSLIMPSLSTRFSMLREQDDPNSKLGKASDDSVLQPKRQSRLHDFGFVPGGLSDIAEVSSINGSIRPPFAFGRQDSIDGYGTDDDSQNGSVMSRARPGEGNVLFGGRQKIYKIPTSGTGSSKIGKALYDDDVSMSAFQKLRVQEREKEREFDHVGNEDKVDDTRQSEPSSPVKDLSYSPSLSGYSRRRETSSSTNSGPTNTRSSTAATSIASQGASSVSASSPAVPTPPASILSSPDLTRSTTKSRRLYDQGLDQHIHDQQSSAMSRLNSIQKSRTPNGRSTPPYLSQAKSASNLNERFVRPGAPFRAGSPTPPAPMNNLASVGVGKNAQSSNSSPVVSHPQSPQMSPLGSDSEETNALQSALQPNDRGKATAMGAFNKPKQQFDEQQYAQRLKQMQQGRETPPPRQERPAKPSLRERAELEQRKRAENAVSERMRSNSTSQSEAPSAFSVFQRAADQMRGAAPSPSPRQNQQPQPLSQQRTTFFASPGDSSEEEAVPKMHPVPASELDRRLEGLQRPVPATSRAAPPILEHPALRSRGNSQARNPGSQQSSPARPSNDGMLQVDVPEKRSSVGTVVKPDDADVDSPTLGPNNGGLSGLVRQHLRNPSSVSSVYGDTPAAPLSLQTQDVGMRRGPQNSESDTPAHSSYSHSNPWDLEDLDGAYYGEADSISSTSPTDPHKPKSSAPQQVIQAPNGRPRDRSASRGDDIPHWEKEMSNKHTREASTETEHDREAFANELAYRQRAIQESLRNKIDSDNSRSASPAPGVGQLKSALGMLRSKTSRDSMALANGNSNSAQEPQNKAMRMLGLGAPSASASSTSLAGSSDKFYAGDYWRSEEDRIDQRGPHSRPKPSRIPQQSEQDARREMEQRLHRGHGEENGRDPRSTKGRSPPASSRSSTTRNRSSSEVSSGRSRSRTGRYRDDLEKAMVEGTGSSANTYPNMSPAIPQHMTPSAHQPPELRPESPQPSRLRSNSRSTAASYFDQKSLHPIHTGHSPMVGSSPRLSPAANSPAMGLSPGLPLSPRPSPNLTGPGVNSLRPSPSPVPPFSANSTPPLSAANTPIASTFNANGSLPSGGLKAPRKKSIQKSDISEPVFISATSVMDTVDLPAGASLKNGFEPAPPLPPLNPMRRRFMFGRSENHEMQVPQPPFAEPYRTASADETDNRSRQTRHKLRKSSSEGRSLNVKAGPQAPGALSPAHPPQHFIGASGSPPRPIVDGAMF</sequence>
<feature type="compositionally biased region" description="Polar residues" evidence="1">
    <location>
        <begin position="661"/>
        <end position="670"/>
    </location>
</feature>
<feature type="compositionally biased region" description="Basic and acidic residues" evidence="1">
    <location>
        <begin position="890"/>
        <end position="901"/>
    </location>
</feature>
<feature type="region of interest" description="Disordered" evidence="1">
    <location>
        <begin position="1192"/>
        <end position="1277"/>
    </location>
</feature>
<evidence type="ECO:0000313" key="3">
    <source>
        <dbReference type="Proteomes" id="UP000250266"/>
    </source>
</evidence>
<feature type="compositionally biased region" description="Basic and acidic residues" evidence="1">
    <location>
        <begin position="70"/>
        <end position="86"/>
    </location>
</feature>
<gene>
    <name evidence="2" type="ORF">K432DRAFT_66455</name>
</gene>
<feature type="region of interest" description="Disordered" evidence="1">
    <location>
        <begin position="199"/>
        <end position="1145"/>
    </location>
</feature>
<feature type="compositionally biased region" description="Basic and acidic residues" evidence="1">
    <location>
        <begin position="199"/>
        <end position="221"/>
    </location>
</feature>
<feature type="compositionally biased region" description="Low complexity" evidence="1">
    <location>
        <begin position="863"/>
        <end position="881"/>
    </location>
</feature>
<feature type="region of interest" description="Disordered" evidence="1">
    <location>
        <begin position="135"/>
        <end position="157"/>
    </location>
</feature>
<feature type="compositionally biased region" description="Polar residues" evidence="1">
    <location>
        <begin position="1104"/>
        <end position="1128"/>
    </location>
</feature>
<feature type="compositionally biased region" description="Low complexity" evidence="1">
    <location>
        <begin position="386"/>
        <end position="404"/>
    </location>
</feature>
<dbReference type="EMBL" id="KV744806">
    <property type="protein sequence ID" value="OCK86344.1"/>
    <property type="molecule type" value="Genomic_DNA"/>
</dbReference>
<proteinExistence type="predicted"/>
<reference evidence="2 3" key="1">
    <citation type="journal article" date="2016" name="Nat. Commun.">
        <title>Ectomycorrhizal ecology is imprinted in the genome of the dominant symbiotic fungus Cenococcum geophilum.</title>
        <authorList>
            <consortium name="DOE Joint Genome Institute"/>
            <person name="Peter M."/>
            <person name="Kohler A."/>
            <person name="Ohm R.A."/>
            <person name="Kuo A."/>
            <person name="Krutzmann J."/>
            <person name="Morin E."/>
            <person name="Arend M."/>
            <person name="Barry K.W."/>
            <person name="Binder M."/>
            <person name="Choi C."/>
            <person name="Clum A."/>
            <person name="Copeland A."/>
            <person name="Grisel N."/>
            <person name="Haridas S."/>
            <person name="Kipfer T."/>
            <person name="LaButti K."/>
            <person name="Lindquist E."/>
            <person name="Lipzen A."/>
            <person name="Maire R."/>
            <person name="Meier B."/>
            <person name="Mihaltcheva S."/>
            <person name="Molinier V."/>
            <person name="Murat C."/>
            <person name="Poggeler S."/>
            <person name="Quandt C.A."/>
            <person name="Sperisen C."/>
            <person name="Tritt A."/>
            <person name="Tisserant E."/>
            <person name="Crous P.W."/>
            <person name="Henrissat B."/>
            <person name="Nehls U."/>
            <person name="Egli S."/>
            <person name="Spatafora J.W."/>
            <person name="Grigoriev I.V."/>
            <person name="Martin F.M."/>
        </authorList>
    </citation>
    <scope>NUCLEOTIDE SEQUENCE [LARGE SCALE GENOMIC DNA]</scope>
    <source>
        <strain evidence="2 3">CBS 459.81</strain>
    </source>
</reference>
<dbReference type="Proteomes" id="UP000250266">
    <property type="component" value="Unassembled WGS sequence"/>
</dbReference>
<feature type="compositionally biased region" description="Polar residues" evidence="1">
    <location>
        <begin position="289"/>
        <end position="298"/>
    </location>
</feature>
<evidence type="ECO:0000313" key="2">
    <source>
        <dbReference type="EMBL" id="OCK86344.1"/>
    </source>
</evidence>
<feature type="compositionally biased region" description="Basic and acidic residues" evidence="1">
    <location>
        <begin position="752"/>
        <end position="790"/>
    </location>
</feature>
<organism evidence="2 3">
    <name type="scientific">Lepidopterella palustris CBS 459.81</name>
    <dbReference type="NCBI Taxonomy" id="1314670"/>
    <lineage>
        <taxon>Eukaryota</taxon>
        <taxon>Fungi</taxon>
        <taxon>Dikarya</taxon>
        <taxon>Ascomycota</taxon>
        <taxon>Pezizomycotina</taxon>
        <taxon>Dothideomycetes</taxon>
        <taxon>Pleosporomycetidae</taxon>
        <taxon>Mytilinidiales</taxon>
        <taxon>Argynnaceae</taxon>
        <taxon>Lepidopterella</taxon>
    </lineage>
</organism>
<feature type="region of interest" description="Disordered" evidence="1">
    <location>
        <begin position="1"/>
        <end position="40"/>
    </location>
</feature>
<accession>A0A8E2JLF8</accession>
<feature type="compositionally biased region" description="Basic residues" evidence="1">
    <location>
        <begin position="1"/>
        <end position="10"/>
    </location>
</feature>
<feature type="region of interest" description="Disordered" evidence="1">
    <location>
        <begin position="68"/>
        <end position="95"/>
    </location>
</feature>
<feature type="compositionally biased region" description="Polar residues" evidence="1">
    <location>
        <begin position="316"/>
        <end position="352"/>
    </location>
</feature>
<feature type="compositionally biased region" description="Low complexity" evidence="1">
    <location>
        <begin position="524"/>
        <end position="536"/>
    </location>
</feature>
<feature type="compositionally biased region" description="Polar residues" evidence="1">
    <location>
        <begin position="1022"/>
        <end position="1035"/>
    </location>
</feature>
<name>A0A8E2JLF8_9PEZI</name>
<feature type="compositionally biased region" description="Low complexity" evidence="1">
    <location>
        <begin position="1066"/>
        <end position="1075"/>
    </location>
</feature>
<evidence type="ECO:0000256" key="1">
    <source>
        <dbReference type="SAM" id="MobiDB-lite"/>
    </source>
</evidence>
<protein>
    <submittedName>
        <fullName evidence="2">Uncharacterized protein</fullName>
    </submittedName>
</protein>
<feature type="compositionally biased region" description="Polar residues" evidence="1">
    <location>
        <begin position="441"/>
        <end position="456"/>
    </location>
</feature>
<feature type="compositionally biased region" description="Basic and acidic residues" evidence="1">
    <location>
        <begin position="462"/>
        <end position="492"/>
    </location>
</feature>
<feature type="compositionally biased region" description="Basic and acidic residues" evidence="1">
    <location>
        <begin position="975"/>
        <end position="984"/>
    </location>
</feature>
<dbReference type="OrthoDB" id="5335210at2759"/>
<feature type="compositionally biased region" description="Polar residues" evidence="1">
    <location>
        <begin position="594"/>
        <end position="611"/>
    </location>
</feature>
<feature type="compositionally biased region" description="Polar residues" evidence="1">
    <location>
        <begin position="691"/>
        <end position="708"/>
    </location>
</feature>
<feature type="compositionally biased region" description="Low complexity" evidence="1">
    <location>
        <begin position="247"/>
        <end position="280"/>
    </location>
</feature>
<feature type="compositionally biased region" description="Basic and acidic residues" evidence="1">
    <location>
        <begin position="303"/>
        <end position="315"/>
    </location>
</feature>
<keyword evidence="3" id="KW-1185">Reference proteome</keyword>